<dbReference type="Proteomes" id="UP000310158">
    <property type="component" value="Unassembled WGS sequence"/>
</dbReference>
<proteinExistence type="predicted"/>
<evidence type="ECO:0000256" key="1">
    <source>
        <dbReference type="ARBA" id="ARBA00022884"/>
    </source>
</evidence>
<dbReference type="SUPFAM" id="SSF54768">
    <property type="entry name" value="dsRNA-binding domain-like"/>
    <property type="match status" value="1"/>
</dbReference>
<dbReference type="InterPro" id="IPR000999">
    <property type="entry name" value="RNase_III_dom"/>
</dbReference>
<keyword evidence="7" id="KW-1185">Reference proteome</keyword>
<dbReference type="OrthoDB" id="2392202at2759"/>
<dbReference type="SUPFAM" id="SSF69065">
    <property type="entry name" value="RNase III domain-like"/>
    <property type="match status" value="1"/>
</dbReference>
<evidence type="ECO:0000259" key="4">
    <source>
        <dbReference type="PROSITE" id="PS50137"/>
    </source>
</evidence>
<dbReference type="PROSITE" id="PS50137">
    <property type="entry name" value="DS_RBD"/>
    <property type="match status" value="1"/>
</dbReference>
<organism evidence="6 7">
    <name type="scientific">Bondarzewia mesenterica</name>
    <dbReference type="NCBI Taxonomy" id="1095465"/>
    <lineage>
        <taxon>Eukaryota</taxon>
        <taxon>Fungi</taxon>
        <taxon>Dikarya</taxon>
        <taxon>Basidiomycota</taxon>
        <taxon>Agaricomycotina</taxon>
        <taxon>Agaricomycetes</taxon>
        <taxon>Russulales</taxon>
        <taxon>Bondarzewiaceae</taxon>
        <taxon>Bondarzewia</taxon>
    </lineage>
</organism>
<accession>A0A4S4LQY3</accession>
<feature type="compositionally biased region" description="Pro residues" evidence="3">
    <location>
        <begin position="187"/>
        <end position="211"/>
    </location>
</feature>
<protein>
    <recommendedName>
        <fullName evidence="8">RNase III domain-containing protein</fullName>
    </recommendedName>
</protein>
<evidence type="ECO:0000313" key="6">
    <source>
        <dbReference type="EMBL" id="THH14357.1"/>
    </source>
</evidence>
<dbReference type="InterPro" id="IPR014720">
    <property type="entry name" value="dsRBD_dom"/>
</dbReference>
<dbReference type="InterPro" id="IPR036389">
    <property type="entry name" value="RNase_III_sf"/>
</dbReference>
<reference evidence="6 7" key="1">
    <citation type="submission" date="2019-02" db="EMBL/GenBank/DDBJ databases">
        <title>Genome sequencing of the rare red list fungi Bondarzewia mesenterica.</title>
        <authorList>
            <person name="Buettner E."/>
            <person name="Kellner H."/>
        </authorList>
    </citation>
    <scope>NUCLEOTIDE SEQUENCE [LARGE SCALE GENOMIC DNA]</scope>
    <source>
        <strain evidence="6 7">DSM 108281</strain>
    </source>
</reference>
<evidence type="ECO:0008006" key="8">
    <source>
        <dbReference type="Google" id="ProtNLM"/>
    </source>
</evidence>
<evidence type="ECO:0000256" key="2">
    <source>
        <dbReference type="PROSITE-ProRule" id="PRU00266"/>
    </source>
</evidence>
<keyword evidence="1 2" id="KW-0694">RNA-binding</keyword>
<dbReference type="SMART" id="SM00535">
    <property type="entry name" value="RIBOc"/>
    <property type="match status" value="1"/>
</dbReference>
<evidence type="ECO:0000256" key="3">
    <source>
        <dbReference type="SAM" id="MobiDB-lite"/>
    </source>
</evidence>
<gene>
    <name evidence="6" type="ORF">EW146_g5967</name>
</gene>
<evidence type="ECO:0000313" key="7">
    <source>
        <dbReference type="Proteomes" id="UP000310158"/>
    </source>
</evidence>
<dbReference type="Pfam" id="PF00035">
    <property type="entry name" value="dsrm"/>
    <property type="match status" value="1"/>
</dbReference>
<dbReference type="Gene3D" id="3.30.160.20">
    <property type="match status" value="1"/>
</dbReference>
<dbReference type="AlphaFoldDB" id="A0A4S4LQY3"/>
<comment type="caution">
    <text evidence="6">The sequence shown here is derived from an EMBL/GenBank/DDBJ whole genome shotgun (WGS) entry which is preliminary data.</text>
</comment>
<dbReference type="PROSITE" id="PS50142">
    <property type="entry name" value="RNASE_3_2"/>
    <property type="match status" value="1"/>
</dbReference>
<dbReference type="Gene3D" id="1.10.1520.10">
    <property type="entry name" value="Ribonuclease III domain"/>
    <property type="match status" value="1"/>
</dbReference>
<dbReference type="GO" id="GO:0004525">
    <property type="term" value="F:ribonuclease III activity"/>
    <property type="evidence" value="ECO:0007669"/>
    <property type="project" value="InterPro"/>
</dbReference>
<dbReference type="GO" id="GO:0003723">
    <property type="term" value="F:RNA binding"/>
    <property type="evidence" value="ECO:0007669"/>
    <property type="project" value="UniProtKB-UniRule"/>
</dbReference>
<feature type="domain" description="RNase III" evidence="5">
    <location>
        <begin position="17"/>
        <end position="151"/>
    </location>
</feature>
<dbReference type="SMART" id="SM00358">
    <property type="entry name" value="DSRM"/>
    <property type="match status" value="1"/>
</dbReference>
<feature type="domain" description="DRBM" evidence="4">
    <location>
        <begin position="227"/>
        <end position="297"/>
    </location>
</feature>
<dbReference type="EMBL" id="SGPL01000283">
    <property type="protein sequence ID" value="THH14357.1"/>
    <property type="molecule type" value="Genomic_DNA"/>
</dbReference>
<name>A0A4S4LQY3_9AGAM</name>
<sequence length="301" mass="32980">MSASSVRTSNSPQPGFLKRLRPTMGFRLPPLPSLDGDLMLDVYTHKSIRYSGAPMNDEYGDIERVNAIGKRVLAVGVATALFEKKPMFTAAELEAHIDKTLSDSNIDAWVTAYQLREKVRAAPDHRKTLTEPKETRHLFHSVVGAVYVQFGLSVVQTWIGKLVDPDFESSEPSSRPNKRFKSSEYIPAPPPPPPPPPVEAPPPLPSLPMPPVQHQLPSMPPQANSAQTAAFLPVFNQTCAQRRITVSWEATSTGPSHAPAWNVQCIVNGISKGSGNGRSKQLAKEAAAREAFHNMGWARHI</sequence>
<evidence type="ECO:0000259" key="5">
    <source>
        <dbReference type="PROSITE" id="PS50142"/>
    </source>
</evidence>
<dbReference type="GO" id="GO:0006396">
    <property type="term" value="P:RNA processing"/>
    <property type="evidence" value="ECO:0007669"/>
    <property type="project" value="InterPro"/>
</dbReference>
<dbReference type="CDD" id="cd00048">
    <property type="entry name" value="DSRM_SF"/>
    <property type="match status" value="1"/>
</dbReference>
<feature type="region of interest" description="Disordered" evidence="3">
    <location>
        <begin position="165"/>
        <end position="223"/>
    </location>
</feature>